<comment type="caution">
    <text evidence="1">The sequence shown here is derived from an EMBL/GenBank/DDBJ whole genome shotgun (WGS) entry which is preliminary data.</text>
</comment>
<accession>J9CAF1</accession>
<proteinExistence type="predicted"/>
<dbReference type="AlphaFoldDB" id="J9CAF1"/>
<gene>
    <name evidence="1" type="ORF">EVA_14983</name>
</gene>
<sequence>MRTATRLLRVTARSIASSGALSQRASTTTGMVAVMP</sequence>
<reference evidence="1" key="1">
    <citation type="journal article" date="2012" name="PLoS ONE">
        <title>Gene sets for utilization of primary and secondary nutrition supplies in the distal gut of endangered iberian lynx.</title>
        <authorList>
            <person name="Alcaide M."/>
            <person name="Messina E."/>
            <person name="Richter M."/>
            <person name="Bargiela R."/>
            <person name="Peplies J."/>
            <person name="Huws S.A."/>
            <person name="Newbold C.J."/>
            <person name="Golyshin P.N."/>
            <person name="Simon M.A."/>
            <person name="Lopez G."/>
            <person name="Yakimov M.M."/>
            <person name="Ferrer M."/>
        </authorList>
    </citation>
    <scope>NUCLEOTIDE SEQUENCE</scope>
</reference>
<dbReference type="EMBL" id="AMCI01005042">
    <property type="protein sequence ID" value="EJW96910.1"/>
    <property type="molecule type" value="Genomic_DNA"/>
</dbReference>
<evidence type="ECO:0000313" key="1">
    <source>
        <dbReference type="EMBL" id="EJW96910.1"/>
    </source>
</evidence>
<protein>
    <submittedName>
        <fullName evidence="1">Secreted protein</fullName>
    </submittedName>
</protein>
<name>J9CAF1_9ZZZZ</name>
<organism evidence="1">
    <name type="scientific">gut metagenome</name>
    <dbReference type="NCBI Taxonomy" id="749906"/>
    <lineage>
        <taxon>unclassified sequences</taxon>
        <taxon>metagenomes</taxon>
        <taxon>organismal metagenomes</taxon>
    </lineage>
</organism>